<organism evidence="1 2">
    <name type="scientific">Microtus ochrogaster</name>
    <name type="common">Prairie vole</name>
    <dbReference type="NCBI Taxonomy" id="79684"/>
    <lineage>
        <taxon>Eukaryota</taxon>
        <taxon>Metazoa</taxon>
        <taxon>Chordata</taxon>
        <taxon>Craniata</taxon>
        <taxon>Vertebrata</taxon>
        <taxon>Euteleostomi</taxon>
        <taxon>Mammalia</taxon>
        <taxon>Eutheria</taxon>
        <taxon>Euarchontoglires</taxon>
        <taxon>Glires</taxon>
        <taxon>Rodentia</taxon>
        <taxon>Myomorpha</taxon>
        <taxon>Muroidea</taxon>
        <taxon>Cricetidae</taxon>
        <taxon>Arvicolinae</taxon>
        <taxon>Microtus</taxon>
    </lineage>
</organism>
<name>A0A8J6KXL3_MICOH</name>
<accession>A0A8J6KXL3</accession>
<evidence type="ECO:0000313" key="2">
    <source>
        <dbReference type="Proteomes" id="UP000710432"/>
    </source>
</evidence>
<reference evidence="1" key="1">
    <citation type="submission" date="2020-03" db="EMBL/GenBank/DDBJ databases">
        <title>Studies in the Genomics of Life Span.</title>
        <authorList>
            <person name="Glass D."/>
        </authorList>
    </citation>
    <scope>NUCLEOTIDE SEQUENCE</scope>
    <source>
        <strain evidence="1">LTLLF</strain>
        <tissue evidence="1">Muscle</tissue>
    </source>
</reference>
<comment type="caution">
    <text evidence="1">The sequence shown here is derived from an EMBL/GenBank/DDBJ whole genome shotgun (WGS) entry which is preliminary data.</text>
</comment>
<protein>
    <submittedName>
        <fullName evidence="1">Coiled-coil domain-containing protein 146</fullName>
    </submittedName>
</protein>
<sequence length="146" mass="16262">MAELKAKYTVLHDMVVSTQQSEVQLLENAKLFTEQIQQQLVRLQQADDFPNAFSTEVCKLREQLLKYQNEYSAAQEREYHNQYRLNRPTVSSKEVQADCVSPVVLQADCVSPTVVQADCVGPTVLRADCVSLTVVQADCESHGGAG</sequence>
<evidence type="ECO:0000313" key="1">
    <source>
        <dbReference type="EMBL" id="KAH0513696.1"/>
    </source>
</evidence>
<dbReference type="AlphaFoldDB" id="A0A8J6KXL3"/>
<proteinExistence type="predicted"/>
<dbReference type="Proteomes" id="UP000710432">
    <property type="component" value="Unassembled WGS sequence"/>
</dbReference>
<dbReference type="EMBL" id="JAATJU010021444">
    <property type="protein sequence ID" value="KAH0513696.1"/>
    <property type="molecule type" value="Genomic_DNA"/>
</dbReference>
<gene>
    <name evidence="1" type="ORF">LTLLF_139475</name>
</gene>